<evidence type="ECO:0000313" key="1">
    <source>
        <dbReference type="EMBL" id="KAG7174517.1"/>
    </source>
</evidence>
<accession>A0A8J5N795</accession>
<organism evidence="1 2">
    <name type="scientific">Homarus americanus</name>
    <name type="common">American lobster</name>
    <dbReference type="NCBI Taxonomy" id="6706"/>
    <lineage>
        <taxon>Eukaryota</taxon>
        <taxon>Metazoa</taxon>
        <taxon>Ecdysozoa</taxon>
        <taxon>Arthropoda</taxon>
        <taxon>Crustacea</taxon>
        <taxon>Multicrustacea</taxon>
        <taxon>Malacostraca</taxon>
        <taxon>Eumalacostraca</taxon>
        <taxon>Eucarida</taxon>
        <taxon>Decapoda</taxon>
        <taxon>Pleocyemata</taxon>
        <taxon>Astacidea</taxon>
        <taxon>Nephropoidea</taxon>
        <taxon>Nephropidae</taxon>
        <taxon>Homarus</taxon>
    </lineage>
</organism>
<protein>
    <submittedName>
        <fullName evidence="1">Uncharacterized protein</fullName>
    </submittedName>
</protein>
<reference evidence="1" key="1">
    <citation type="journal article" date="2021" name="Sci. Adv.">
        <title>The American lobster genome reveals insights on longevity, neural, and immune adaptations.</title>
        <authorList>
            <person name="Polinski J.M."/>
            <person name="Zimin A.V."/>
            <person name="Clark K.F."/>
            <person name="Kohn A.B."/>
            <person name="Sadowski N."/>
            <person name="Timp W."/>
            <person name="Ptitsyn A."/>
            <person name="Khanna P."/>
            <person name="Romanova D.Y."/>
            <person name="Williams P."/>
            <person name="Greenwood S.J."/>
            <person name="Moroz L.L."/>
            <person name="Walt D.R."/>
            <person name="Bodnar A.G."/>
        </authorList>
    </citation>
    <scope>NUCLEOTIDE SEQUENCE</scope>
    <source>
        <strain evidence="1">GMGI-L3</strain>
    </source>
</reference>
<dbReference type="Proteomes" id="UP000747542">
    <property type="component" value="Unassembled WGS sequence"/>
</dbReference>
<name>A0A8J5N795_HOMAM</name>
<sequence length="105" mass="11933">METVLTSLRSRKERLAARFTTKFITRARESVIKNEVLRALNLNREVFDKITRLLCAADTVNRLGLKKIILSKGPDTMSPARLQYSSTVRVTAISLQHSTTWDKKG</sequence>
<gene>
    <name evidence="1" type="ORF">Hamer_G016415</name>
</gene>
<keyword evidence="2" id="KW-1185">Reference proteome</keyword>
<dbReference type="AlphaFoldDB" id="A0A8J5N795"/>
<dbReference type="EMBL" id="JAHLQT010007588">
    <property type="protein sequence ID" value="KAG7174517.1"/>
    <property type="molecule type" value="Genomic_DNA"/>
</dbReference>
<comment type="caution">
    <text evidence="1">The sequence shown here is derived from an EMBL/GenBank/DDBJ whole genome shotgun (WGS) entry which is preliminary data.</text>
</comment>
<evidence type="ECO:0000313" key="2">
    <source>
        <dbReference type="Proteomes" id="UP000747542"/>
    </source>
</evidence>
<proteinExistence type="predicted"/>